<dbReference type="RefSeq" id="WP_136543640.1">
    <property type="nucleotide sequence ID" value="NZ_STGU01000033.1"/>
</dbReference>
<feature type="transmembrane region" description="Helical" evidence="1">
    <location>
        <begin position="159"/>
        <end position="181"/>
    </location>
</feature>
<comment type="caution">
    <text evidence="2">The sequence shown here is derived from an EMBL/GenBank/DDBJ whole genome shotgun (WGS) entry which is preliminary data.</text>
</comment>
<dbReference type="EMBL" id="STGU01000033">
    <property type="protein sequence ID" value="THV29693.1"/>
    <property type="molecule type" value="Genomic_DNA"/>
</dbReference>
<reference evidence="2 3" key="1">
    <citation type="submission" date="2019-04" db="EMBL/GenBank/DDBJ databases">
        <title>genome sequence of strain W3.</title>
        <authorList>
            <person name="Gao J."/>
            <person name="Sun J."/>
        </authorList>
    </citation>
    <scope>NUCLEOTIDE SEQUENCE [LARGE SCALE GENOMIC DNA]</scope>
    <source>
        <strain evidence="2 3">W3</strain>
    </source>
</reference>
<organism evidence="2 3">
    <name type="scientific">Rhizobium rosettiformans W3</name>
    <dbReference type="NCBI Taxonomy" id="538378"/>
    <lineage>
        <taxon>Bacteria</taxon>
        <taxon>Pseudomonadati</taxon>
        <taxon>Pseudomonadota</taxon>
        <taxon>Alphaproteobacteria</taxon>
        <taxon>Hyphomicrobiales</taxon>
        <taxon>Rhizobiaceae</taxon>
        <taxon>Rhizobium/Agrobacterium group</taxon>
        <taxon>Rhizobium</taxon>
    </lineage>
</organism>
<accession>A0A4S8PGP1</accession>
<gene>
    <name evidence="2" type="ORF">FAA86_23515</name>
</gene>
<keyword evidence="1" id="KW-1133">Transmembrane helix</keyword>
<feature type="transmembrane region" description="Helical" evidence="1">
    <location>
        <begin position="127"/>
        <end position="147"/>
    </location>
</feature>
<dbReference type="AlphaFoldDB" id="A0A4S8PGP1"/>
<protein>
    <submittedName>
        <fullName evidence="2">Uncharacterized protein</fullName>
    </submittedName>
</protein>
<feature type="transmembrane region" description="Helical" evidence="1">
    <location>
        <begin position="202"/>
        <end position="223"/>
    </location>
</feature>
<keyword evidence="1" id="KW-0812">Transmembrane</keyword>
<keyword evidence="1" id="KW-0472">Membrane</keyword>
<evidence type="ECO:0000256" key="1">
    <source>
        <dbReference type="SAM" id="Phobius"/>
    </source>
</evidence>
<evidence type="ECO:0000313" key="2">
    <source>
        <dbReference type="EMBL" id="THV29693.1"/>
    </source>
</evidence>
<name>A0A4S8PGP1_9HYPH</name>
<evidence type="ECO:0000313" key="3">
    <source>
        <dbReference type="Proteomes" id="UP000307378"/>
    </source>
</evidence>
<feature type="transmembrane region" description="Helical" evidence="1">
    <location>
        <begin position="49"/>
        <end position="69"/>
    </location>
</feature>
<proteinExistence type="predicted"/>
<dbReference type="Proteomes" id="UP000307378">
    <property type="component" value="Unassembled WGS sequence"/>
</dbReference>
<feature type="transmembrane region" description="Helical" evidence="1">
    <location>
        <begin position="99"/>
        <end position="120"/>
    </location>
</feature>
<sequence>MTQRKRRAAVSRSGAGAKFHIPEGRFRTLMENVAGDIGRYWRHLVETPIQAIVGFVAFLASITSIIEMLTKDSAPRSSGGGSMLDGIEALLSASVPMKVLTSLVFSCSIGWTCAVVSSWLTSRKNDGSTVVAVALAIFSGAFVSAWSTSFLLKTDINRVGLQIDMTLILVTFCICAATLVAKTKYRLTHESALDVIEQRATTLVLFTLAAVGVTLVSLADVIASKAGQ</sequence>